<dbReference type="EMBL" id="CP009617">
    <property type="protein sequence ID" value="AIW18312.1"/>
    <property type="molecule type" value="Genomic_DNA"/>
</dbReference>
<reference evidence="2 4" key="1">
    <citation type="submission" date="2014-10" db="EMBL/GenBank/DDBJ databases">
        <title>The Complete Genome Sequence for the Shellfish Pathogen Vibrio coralliilyticus RE98 Isolated from a Shellfish Hatchery.</title>
        <authorList>
            <person name="Richards G.P."/>
            <person name="Bono J.L."/>
            <person name="Watson M.A."/>
            <person name="Needleman D.S."/>
        </authorList>
    </citation>
    <scope>NUCLEOTIDE SEQUENCE [LARGE SCALE GENOMIC DNA]</scope>
    <source>
        <strain evidence="2 4">RE98</strain>
    </source>
</reference>
<keyword evidence="1" id="KW-0812">Transmembrane</keyword>
<dbReference type="NCBIfam" id="NF033411">
    <property type="entry name" value="small_mem_YnhF"/>
    <property type="match status" value="1"/>
</dbReference>
<dbReference type="AlphaFoldDB" id="A0A837G9A7"/>
<keyword evidence="4" id="KW-1185">Reference proteome</keyword>
<evidence type="ECO:0000313" key="2">
    <source>
        <dbReference type="EMBL" id="AIW18312.1"/>
    </source>
</evidence>
<dbReference type="EMBL" id="JXXR01000004">
    <property type="protein sequence ID" value="KJY76142.1"/>
    <property type="molecule type" value="Genomic_DNA"/>
</dbReference>
<name>A0A837G9A7_9VIBR</name>
<protein>
    <submittedName>
        <fullName evidence="3">Membrane protein</fullName>
    </submittedName>
</protein>
<evidence type="ECO:0000313" key="3">
    <source>
        <dbReference type="EMBL" id="KJY76142.1"/>
    </source>
</evidence>
<gene>
    <name evidence="2" type="ORF">IX92_04310</name>
    <name evidence="3" type="ORF">TW71_06110</name>
</gene>
<keyword evidence="1" id="KW-0472">Membrane</keyword>
<dbReference type="Proteomes" id="UP000030081">
    <property type="component" value="Chromosome 1"/>
</dbReference>
<organism evidence="3">
    <name type="scientific">Vibrio coralliilyticus</name>
    <dbReference type="NCBI Taxonomy" id="190893"/>
    <lineage>
        <taxon>Bacteria</taxon>
        <taxon>Pseudomonadati</taxon>
        <taxon>Pseudomonadota</taxon>
        <taxon>Gammaproteobacteria</taxon>
        <taxon>Vibrionales</taxon>
        <taxon>Vibrionaceae</taxon>
        <taxon>Vibrio</taxon>
    </lineage>
</organism>
<proteinExistence type="predicted"/>
<dbReference type="KEGG" id="vct:JV59_34435"/>
<dbReference type="KEGG" id="vcy:IX92_04310"/>
<feature type="transmembrane region" description="Helical" evidence="1">
    <location>
        <begin position="20"/>
        <end position="39"/>
    </location>
</feature>
<dbReference type="InterPro" id="IPR047743">
    <property type="entry name" value="YnhF-like"/>
</dbReference>
<keyword evidence="1" id="KW-1133">Transmembrane helix</keyword>
<evidence type="ECO:0000313" key="4">
    <source>
        <dbReference type="Proteomes" id="UP000030081"/>
    </source>
</evidence>
<reference evidence="3" key="2">
    <citation type="journal article" date="2015" name="BMC Genomics">
        <title>Genome mining reveals unlocked bioactive potential of marine Gram-negative bacteria.</title>
        <authorList>
            <person name="Machado H."/>
            <person name="Sonnenschein E.C."/>
            <person name="Melchiorsen J."/>
            <person name="Gram L."/>
        </authorList>
    </citation>
    <scope>NUCLEOTIDE SEQUENCE</scope>
    <source>
        <strain evidence="3">S2052</strain>
    </source>
</reference>
<evidence type="ECO:0000256" key="1">
    <source>
        <dbReference type="SAM" id="Phobius"/>
    </source>
</evidence>
<sequence>MLLLCYTIKEVSMEHDLKYALVITVTVFTVLIGFGLVAITSA</sequence>
<accession>A0A837G9A7</accession>